<dbReference type="GeneID" id="83176023"/>
<dbReference type="AlphaFoldDB" id="A0A9W9TA60"/>
<dbReference type="RefSeq" id="XP_058311066.1">
    <property type="nucleotide sequence ID" value="XM_058448722.1"/>
</dbReference>
<proteinExistence type="predicted"/>
<evidence type="ECO:0000313" key="2">
    <source>
        <dbReference type="Proteomes" id="UP001150904"/>
    </source>
</evidence>
<reference evidence="1" key="2">
    <citation type="journal article" date="2023" name="IMA Fungus">
        <title>Comparative genomic study of the Penicillium genus elucidates a diverse pangenome and 15 lateral gene transfer events.</title>
        <authorList>
            <person name="Petersen C."/>
            <person name="Sorensen T."/>
            <person name="Nielsen M.R."/>
            <person name="Sondergaard T.E."/>
            <person name="Sorensen J.L."/>
            <person name="Fitzpatrick D.A."/>
            <person name="Frisvad J.C."/>
            <person name="Nielsen K.L."/>
        </authorList>
    </citation>
    <scope>NUCLEOTIDE SEQUENCE</scope>
    <source>
        <strain evidence="1">IBT 15544</strain>
    </source>
</reference>
<sequence>MLEDCLEDMHSKLVETGDMDSPLGKAFACIFDNPPSFWEREEKSPASPNTDPVSRFFAVVCKKLSLFLSLLTTKTVEAMAALNLARVCCEWVLLETLCHTRFGIVIRRTWLAALAQELYIVSREGVENFQPLPINGAKPWKCLEKVNMAPLGSWTLRRGDIVNVDTGYSAAPAKVSDVRLLDDGRFVVVYCWLYTRKEILDEL</sequence>
<gene>
    <name evidence="1" type="ORF">N7498_001660</name>
</gene>
<accession>A0A9W9TA60</accession>
<dbReference type="OrthoDB" id="4361155at2759"/>
<dbReference type="EMBL" id="JAPQKR010000005">
    <property type="protein sequence ID" value="KAJ5215253.1"/>
    <property type="molecule type" value="Genomic_DNA"/>
</dbReference>
<keyword evidence="2" id="KW-1185">Reference proteome</keyword>
<dbReference type="Proteomes" id="UP001150904">
    <property type="component" value="Unassembled WGS sequence"/>
</dbReference>
<name>A0A9W9TA60_9EURO</name>
<evidence type="ECO:0000313" key="1">
    <source>
        <dbReference type="EMBL" id="KAJ5215253.1"/>
    </source>
</evidence>
<organism evidence="1 2">
    <name type="scientific">Penicillium cinerascens</name>
    <dbReference type="NCBI Taxonomy" id="70096"/>
    <lineage>
        <taxon>Eukaryota</taxon>
        <taxon>Fungi</taxon>
        <taxon>Dikarya</taxon>
        <taxon>Ascomycota</taxon>
        <taxon>Pezizomycotina</taxon>
        <taxon>Eurotiomycetes</taxon>
        <taxon>Eurotiomycetidae</taxon>
        <taxon>Eurotiales</taxon>
        <taxon>Aspergillaceae</taxon>
        <taxon>Penicillium</taxon>
    </lineage>
</organism>
<reference evidence="1" key="1">
    <citation type="submission" date="2022-12" db="EMBL/GenBank/DDBJ databases">
        <authorList>
            <person name="Petersen C."/>
        </authorList>
    </citation>
    <scope>NUCLEOTIDE SEQUENCE</scope>
    <source>
        <strain evidence="1">IBT 15544</strain>
    </source>
</reference>
<comment type="caution">
    <text evidence="1">The sequence shown here is derived from an EMBL/GenBank/DDBJ whole genome shotgun (WGS) entry which is preliminary data.</text>
</comment>
<protein>
    <submittedName>
        <fullName evidence="1">Uncharacterized protein</fullName>
    </submittedName>
</protein>